<evidence type="ECO:0000313" key="3">
    <source>
        <dbReference type="Proteomes" id="UP000000314"/>
    </source>
</evidence>
<feature type="chain" id="PRO_5009950959" evidence="1">
    <location>
        <begin position="18"/>
        <end position="424"/>
    </location>
</feature>
<evidence type="ECO:0000256" key="1">
    <source>
        <dbReference type="SAM" id="SignalP"/>
    </source>
</evidence>
<dbReference type="EMBL" id="FN392322">
    <property type="protein sequence ID" value="CAY72201.1"/>
    <property type="molecule type" value="Genomic_DNA"/>
</dbReference>
<keyword evidence="1" id="KW-0732">Signal</keyword>
<accession>C4R9C6</accession>
<dbReference type="InterPro" id="IPR053102">
    <property type="entry name" value="VPS_Associated"/>
</dbReference>
<dbReference type="PANTHER" id="PTHR48220:SF1">
    <property type="entry name" value="VACUOLAR PROTEIN SORTING-ASSOCIATED PROTEIN 62-RELATED"/>
    <property type="match status" value="1"/>
</dbReference>
<feature type="signal peptide" evidence="1">
    <location>
        <begin position="1"/>
        <end position="17"/>
    </location>
</feature>
<dbReference type="OrthoDB" id="188042at2759"/>
<dbReference type="KEGG" id="ppa:PAS_FragD_0005"/>
<sequence>MLPLLVLSLLLVLGSFSHPTKTSQGGNLHVNNILKSSKRLSGYPPLFPEHKRIIQDGQVPYYVVEYAPLVHLYSEEKYFPCDIARYVDHFHAVFGNGSDVPGGQHLNIGALSKLNHYSAAKEGSEVYLMANTDFDKNPDYITGRHNKPKYINGEIEEAPAVLIVVDKGNGWVDAFWFYFYGFNLGPFVMGTGPFGNHVGDWEHSLVRFYNGSPIIVWMSAHGGGGSYFYKNLEKHYNDDKRPVIFSARGTHANYASVGQQNHDLPWAMLSDFTDRGPLWDPTKNFLAYTYSDGRITYANGSHPKREERYGDWLYFEGRWGDNKLPSSDERQKWSPFEWKYIAGPTGPLSKNLDRLSPCQRTKWWNFWDGCNTRVYPKMGQGIESEGNNGCGNIFRGIRSGIVRSFVQTITWGGWGCWVLDLIYG</sequence>
<dbReference type="InterPro" id="IPR009291">
    <property type="entry name" value="Vps62"/>
</dbReference>
<dbReference type="GeneID" id="8200509"/>
<gene>
    <name evidence="2" type="ordered locus">PAS_FragD_0005</name>
</gene>
<keyword evidence="3" id="KW-1185">Reference proteome</keyword>
<dbReference type="Pfam" id="PF06101">
    <property type="entry name" value="Vps62"/>
    <property type="match status" value="1"/>
</dbReference>
<dbReference type="InParanoid" id="C4R9C6"/>
<name>C4R9C6_KOMPG</name>
<dbReference type="HOGENOM" id="CLU_024079_2_0_1"/>
<organism evidence="2 3">
    <name type="scientific">Komagataella phaffii (strain GS115 / ATCC 20864)</name>
    <name type="common">Yeast</name>
    <name type="synonym">Pichia pastoris</name>
    <dbReference type="NCBI Taxonomy" id="644223"/>
    <lineage>
        <taxon>Eukaryota</taxon>
        <taxon>Fungi</taxon>
        <taxon>Dikarya</taxon>
        <taxon>Ascomycota</taxon>
        <taxon>Saccharomycotina</taxon>
        <taxon>Pichiomycetes</taxon>
        <taxon>Pichiales</taxon>
        <taxon>Pichiaceae</taxon>
        <taxon>Komagataella</taxon>
    </lineage>
</organism>
<dbReference type="Proteomes" id="UP000000314">
    <property type="component" value="Chromosome 4"/>
</dbReference>
<dbReference type="eggNOG" id="ENOG502RJPB">
    <property type="taxonomic scope" value="Eukaryota"/>
</dbReference>
<evidence type="ECO:0000313" key="2">
    <source>
        <dbReference type="EMBL" id="CAY72201.1"/>
    </source>
</evidence>
<dbReference type="RefSeq" id="XP_002494380.1">
    <property type="nucleotide sequence ID" value="XM_002494335.1"/>
</dbReference>
<dbReference type="FunCoup" id="C4R9C6">
    <property type="interactions" value="23"/>
</dbReference>
<protein>
    <submittedName>
        <fullName evidence="2">Vacuolar protein sorting (VPS) protein required for cytoplasm to vacuole targeting of proteins</fullName>
    </submittedName>
</protein>
<dbReference type="AlphaFoldDB" id="C4R9C6"/>
<dbReference type="GO" id="GO:0006623">
    <property type="term" value="P:protein targeting to vacuole"/>
    <property type="evidence" value="ECO:0007669"/>
    <property type="project" value="TreeGrafter"/>
</dbReference>
<dbReference type="GO" id="GO:0000329">
    <property type="term" value="C:fungal-type vacuole membrane"/>
    <property type="evidence" value="ECO:0007669"/>
    <property type="project" value="TreeGrafter"/>
</dbReference>
<reference evidence="2 3" key="1">
    <citation type="journal article" date="2009" name="Nat. Biotechnol.">
        <title>Genome sequence of the recombinant protein production host Pichia pastoris.</title>
        <authorList>
            <person name="De Schutter K."/>
            <person name="Lin Y.C."/>
            <person name="Tiels P."/>
            <person name="Van Hecke A."/>
            <person name="Glinka S."/>
            <person name="Weber-Lehmann J."/>
            <person name="Rouze P."/>
            <person name="Van de Peer Y."/>
            <person name="Callewaert N."/>
        </authorList>
    </citation>
    <scope>NUCLEOTIDE SEQUENCE [LARGE SCALE GENOMIC DNA]</scope>
    <source>
        <strain evidence="3">GS115 / ATCC 20864</strain>
    </source>
</reference>
<proteinExistence type="predicted"/>
<dbReference type="PANTHER" id="PTHR48220">
    <property type="match status" value="1"/>
</dbReference>
<dbReference type="OMA" id="LFGQAKF"/>